<dbReference type="Pfam" id="PF03466">
    <property type="entry name" value="LysR_substrate"/>
    <property type="match status" value="1"/>
</dbReference>
<dbReference type="PANTHER" id="PTHR30346">
    <property type="entry name" value="TRANSCRIPTIONAL DUAL REGULATOR HCAR-RELATED"/>
    <property type="match status" value="1"/>
</dbReference>
<evidence type="ECO:0000313" key="7">
    <source>
        <dbReference type="Proteomes" id="UP001474181"/>
    </source>
</evidence>
<dbReference type="EMBL" id="JBEPEK010000128">
    <property type="protein sequence ID" value="MER7181617.1"/>
    <property type="molecule type" value="Genomic_DNA"/>
</dbReference>
<dbReference type="PRINTS" id="PR00039">
    <property type="entry name" value="HTHLYSR"/>
</dbReference>
<dbReference type="InterPro" id="IPR036388">
    <property type="entry name" value="WH-like_DNA-bd_sf"/>
</dbReference>
<keyword evidence="3" id="KW-0238">DNA-binding</keyword>
<dbReference type="Gene3D" id="3.40.190.290">
    <property type="match status" value="1"/>
</dbReference>
<comment type="similarity">
    <text evidence="1">Belongs to the LysR transcriptional regulatory family.</text>
</comment>
<dbReference type="PANTHER" id="PTHR30346:SF0">
    <property type="entry name" value="HCA OPERON TRANSCRIPTIONAL ACTIVATOR HCAR"/>
    <property type="match status" value="1"/>
</dbReference>
<dbReference type="CDD" id="cd08414">
    <property type="entry name" value="PBP2_LTTR_aromatics_like"/>
    <property type="match status" value="1"/>
</dbReference>
<evidence type="ECO:0000256" key="1">
    <source>
        <dbReference type="ARBA" id="ARBA00009437"/>
    </source>
</evidence>
<sequence length="276" mass="30532">MDLDLRKVRYFAAVAELLHFGRAAEQLHIAQPVLSRQIRALEKDLGAELFVRDSHGVTLTDAGRQLLEDARQLLALADGTRRRVAQAAHGRRRLVVGFRAGVVVTRALRAFTAAHPDVEANARRVEWDDQEQLILDGTVDIAYVRLPIREEGLELRPLYSEPRVAMLPDRHRLAGKQEISLSDLDGEQWLRYNDPRPGDLPLRTIEEKFECVAAGTAITMVPRSAAEQYSRPDIVYVPVVDAEPDRVLLAWAAGRRSPLVAAFAEAAAGVGAPGSD</sequence>
<dbReference type="Gene3D" id="3.40.190.10">
    <property type="entry name" value="Periplasmic binding protein-like II"/>
    <property type="match status" value="2"/>
</dbReference>
<dbReference type="InterPro" id="IPR036390">
    <property type="entry name" value="WH_DNA-bd_sf"/>
</dbReference>
<proteinExistence type="inferred from homology"/>
<evidence type="ECO:0000313" key="6">
    <source>
        <dbReference type="EMBL" id="MER7181617.1"/>
    </source>
</evidence>
<evidence type="ECO:0000256" key="2">
    <source>
        <dbReference type="ARBA" id="ARBA00023015"/>
    </source>
</evidence>
<dbReference type="Proteomes" id="UP001474181">
    <property type="component" value="Unassembled WGS sequence"/>
</dbReference>
<keyword evidence="7" id="KW-1185">Reference proteome</keyword>
<accession>A0ABV1WXX5</accession>
<feature type="domain" description="HTH lysR-type" evidence="5">
    <location>
        <begin position="3"/>
        <end position="60"/>
    </location>
</feature>
<reference evidence="6 7" key="1">
    <citation type="submission" date="2024-06" db="EMBL/GenBank/DDBJ databases">
        <title>The Natural Products Discovery Center: Release of the First 8490 Sequenced Strains for Exploring Actinobacteria Biosynthetic Diversity.</title>
        <authorList>
            <person name="Kalkreuter E."/>
            <person name="Kautsar S.A."/>
            <person name="Yang D."/>
            <person name="Bader C.D."/>
            <person name="Teijaro C.N."/>
            <person name="Fluegel L."/>
            <person name="Davis C.M."/>
            <person name="Simpson J.R."/>
            <person name="Lauterbach L."/>
            <person name="Steele A.D."/>
            <person name="Gui C."/>
            <person name="Meng S."/>
            <person name="Li G."/>
            <person name="Viehrig K."/>
            <person name="Ye F."/>
            <person name="Su P."/>
            <person name="Kiefer A.F."/>
            <person name="Nichols A."/>
            <person name="Cepeda A.J."/>
            <person name="Yan W."/>
            <person name="Fan B."/>
            <person name="Jiang Y."/>
            <person name="Adhikari A."/>
            <person name="Zheng C.-J."/>
            <person name="Schuster L."/>
            <person name="Cowan T.M."/>
            <person name="Smanski M.J."/>
            <person name="Chevrette M.G."/>
            <person name="De Carvalho L.P.S."/>
            <person name="Shen B."/>
        </authorList>
    </citation>
    <scope>NUCLEOTIDE SEQUENCE [LARGE SCALE GENOMIC DNA]</scope>
    <source>
        <strain evidence="6 7">NPDC000234</strain>
    </source>
</reference>
<comment type="caution">
    <text evidence="6">The sequence shown here is derived from an EMBL/GenBank/DDBJ whole genome shotgun (WGS) entry which is preliminary data.</text>
</comment>
<dbReference type="RefSeq" id="WP_350782559.1">
    <property type="nucleotide sequence ID" value="NZ_JBEPEK010000128.1"/>
</dbReference>
<name>A0ABV1WXX5_9ACTN</name>
<evidence type="ECO:0000256" key="3">
    <source>
        <dbReference type="ARBA" id="ARBA00023125"/>
    </source>
</evidence>
<keyword evidence="4" id="KW-0804">Transcription</keyword>
<gene>
    <name evidence="6" type="ORF">ABT404_19395</name>
</gene>
<protein>
    <submittedName>
        <fullName evidence="6">LysR substrate-binding domain-containing protein</fullName>
    </submittedName>
</protein>
<evidence type="ECO:0000256" key="4">
    <source>
        <dbReference type="ARBA" id="ARBA00023163"/>
    </source>
</evidence>
<organism evidence="6 7">
    <name type="scientific">Streptomyces hyaluromycini</name>
    <dbReference type="NCBI Taxonomy" id="1377993"/>
    <lineage>
        <taxon>Bacteria</taxon>
        <taxon>Bacillati</taxon>
        <taxon>Actinomycetota</taxon>
        <taxon>Actinomycetes</taxon>
        <taxon>Kitasatosporales</taxon>
        <taxon>Streptomycetaceae</taxon>
        <taxon>Streptomyces</taxon>
    </lineage>
</organism>
<dbReference type="InterPro" id="IPR000847">
    <property type="entry name" value="LysR_HTH_N"/>
</dbReference>
<keyword evidence="2" id="KW-0805">Transcription regulation</keyword>
<dbReference type="InterPro" id="IPR005119">
    <property type="entry name" value="LysR_subst-bd"/>
</dbReference>
<dbReference type="PROSITE" id="PS50931">
    <property type="entry name" value="HTH_LYSR"/>
    <property type="match status" value="1"/>
</dbReference>
<dbReference type="SUPFAM" id="SSF53850">
    <property type="entry name" value="Periplasmic binding protein-like II"/>
    <property type="match status" value="1"/>
</dbReference>
<dbReference type="SUPFAM" id="SSF46785">
    <property type="entry name" value="Winged helix' DNA-binding domain"/>
    <property type="match status" value="1"/>
</dbReference>
<evidence type="ECO:0000259" key="5">
    <source>
        <dbReference type="PROSITE" id="PS50931"/>
    </source>
</evidence>
<dbReference type="Gene3D" id="1.10.10.10">
    <property type="entry name" value="Winged helix-like DNA-binding domain superfamily/Winged helix DNA-binding domain"/>
    <property type="match status" value="1"/>
</dbReference>
<dbReference type="Pfam" id="PF00126">
    <property type="entry name" value="HTH_1"/>
    <property type="match status" value="1"/>
</dbReference>